<accession>A0A318J427</accession>
<comment type="caution">
    <text evidence="2">The sequence shown here is derived from an EMBL/GenBank/DDBJ whole genome shotgun (WGS) entry which is preliminary data.</text>
</comment>
<gene>
    <name evidence="2" type="ORF">DFR42_106285</name>
</gene>
<dbReference type="PANTHER" id="PTHR37512">
    <property type="entry name" value="TRIFUNCTIONAL NAD BIOSYNTHESIS/REGULATOR PROTEIN NADR"/>
    <property type="match status" value="1"/>
</dbReference>
<keyword evidence="3" id="KW-1185">Reference proteome</keyword>
<dbReference type="InterPro" id="IPR014729">
    <property type="entry name" value="Rossmann-like_a/b/a_fold"/>
</dbReference>
<dbReference type="InterPro" id="IPR004821">
    <property type="entry name" value="Cyt_trans-like"/>
</dbReference>
<dbReference type="NCBIfam" id="TIGR00125">
    <property type="entry name" value="cyt_tran_rel"/>
    <property type="match status" value="1"/>
</dbReference>
<evidence type="ECO:0000313" key="3">
    <source>
        <dbReference type="Proteomes" id="UP000247792"/>
    </source>
</evidence>
<reference evidence="2 3" key="1">
    <citation type="submission" date="2018-05" db="EMBL/GenBank/DDBJ databases">
        <title>Genomic Encyclopedia of Type Strains, Phase IV (KMG-IV): sequencing the most valuable type-strain genomes for metagenomic binning, comparative biology and taxonomic classification.</title>
        <authorList>
            <person name="Goeker M."/>
        </authorList>
    </citation>
    <scope>NUCLEOTIDE SEQUENCE [LARGE SCALE GENOMIC DNA]</scope>
    <source>
        <strain evidence="2 3">DSM 19792</strain>
    </source>
</reference>
<dbReference type="RefSeq" id="WP_110256533.1">
    <property type="nucleotide sequence ID" value="NZ_QJKB01000006.1"/>
</dbReference>
<dbReference type="GO" id="GO:0016779">
    <property type="term" value="F:nucleotidyltransferase activity"/>
    <property type="evidence" value="ECO:0007669"/>
    <property type="project" value="UniProtKB-KW"/>
</dbReference>
<feature type="domain" description="NadR/Ttd14 AAA" evidence="1">
    <location>
        <begin position="187"/>
        <end position="340"/>
    </location>
</feature>
<dbReference type="SUPFAM" id="SSF52374">
    <property type="entry name" value="Nucleotidylyl transferase"/>
    <property type="match status" value="1"/>
</dbReference>
<dbReference type="Proteomes" id="UP000247792">
    <property type="component" value="Unassembled WGS sequence"/>
</dbReference>
<dbReference type="OrthoDB" id="9151999at2"/>
<dbReference type="Gene3D" id="3.40.50.620">
    <property type="entry name" value="HUPs"/>
    <property type="match status" value="1"/>
</dbReference>
<dbReference type="PANTHER" id="PTHR37512:SF1">
    <property type="entry name" value="NADR_TTD14 AAA DOMAIN-CONTAINING PROTEIN"/>
    <property type="match status" value="1"/>
</dbReference>
<dbReference type="EMBL" id="QJKB01000006">
    <property type="protein sequence ID" value="PXX42105.1"/>
    <property type="molecule type" value="Genomic_DNA"/>
</dbReference>
<dbReference type="SUPFAM" id="SSF52540">
    <property type="entry name" value="P-loop containing nucleoside triphosphate hydrolases"/>
    <property type="match status" value="1"/>
</dbReference>
<dbReference type="InterPro" id="IPR038727">
    <property type="entry name" value="NadR/Ttd14_AAA_dom"/>
</dbReference>
<dbReference type="InterPro" id="IPR052735">
    <property type="entry name" value="NAD_biosynth-regulator"/>
</dbReference>
<keyword evidence="2" id="KW-0808">Transferase</keyword>
<dbReference type="Gene3D" id="3.40.50.300">
    <property type="entry name" value="P-loop containing nucleotide triphosphate hydrolases"/>
    <property type="match status" value="1"/>
</dbReference>
<sequence length="351" mass="39970">MSKSFQRGLIVGKFCPLHKGHEYLIEQAIAACEDLLVISYTKPEFPLCGPSERDRWLALSFPDIRRLVIDDAILQRLCSERSIQLIPEVPHNDAAEDMHRQFVAWLCLELLETAVDVVFTSEDYGDGFAAVLTQRFRQHDPDLPEVRHIKLDQQRITVPVSGTRVRLDPHANKAYLSPHVYASFVRKICLLGAESSGKTTLAAALARHLQTMWVPEYGRELWVEKQGQLGFEDMQAIAVRQLALEDQLRTQAKQWLVCDTSPLTTLLYSLAMFEQASDALQDMANTPYDFIILCDIDIPLIQDGTRQDQAFRLHQQEWYKQQLAQRALPFLCVSGSVEQRLSQVMAYLAGK</sequence>
<protein>
    <submittedName>
        <fullName evidence="2">NadR type nicotinamide-nucleotide adenylyltransferase</fullName>
    </submittedName>
</protein>
<organism evidence="2 3">
    <name type="scientific">Undibacterium pigrum</name>
    <dbReference type="NCBI Taxonomy" id="401470"/>
    <lineage>
        <taxon>Bacteria</taxon>
        <taxon>Pseudomonadati</taxon>
        <taxon>Pseudomonadota</taxon>
        <taxon>Betaproteobacteria</taxon>
        <taxon>Burkholderiales</taxon>
        <taxon>Oxalobacteraceae</taxon>
        <taxon>Undibacterium</taxon>
    </lineage>
</organism>
<name>A0A318J427_9BURK</name>
<dbReference type="AlphaFoldDB" id="A0A318J427"/>
<dbReference type="Pfam" id="PF13521">
    <property type="entry name" value="AAA_28"/>
    <property type="match status" value="1"/>
</dbReference>
<dbReference type="InterPro" id="IPR027417">
    <property type="entry name" value="P-loop_NTPase"/>
</dbReference>
<evidence type="ECO:0000313" key="2">
    <source>
        <dbReference type="EMBL" id="PXX42105.1"/>
    </source>
</evidence>
<evidence type="ECO:0000259" key="1">
    <source>
        <dbReference type="Pfam" id="PF13521"/>
    </source>
</evidence>
<keyword evidence="2" id="KW-0548">Nucleotidyltransferase</keyword>
<proteinExistence type="predicted"/>